<accession>A0A1N5WM61</accession>
<dbReference type="Pfam" id="PF08338">
    <property type="entry name" value="DUF1731"/>
    <property type="match status" value="1"/>
</dbReference>
<dbReference type="GeneID" id="41589113"/>
<dbReference type="InterPro" id="IPR036291">
    <property type="entry name" value="NAD(P)-bd_dom_sf"/>
</dbReference>
<sequence>MENKKVMLIGATGSIGKRLYNSLKEKNYDLYVVSRNTQRAMEILPGAVSYIEYNINRPDELSEFMNGIKGVVNLSGAPIFSKWRGDYEKEVVDSRVKGTRYIVEAIGKCSIKPEVLINGSAAGIYGYSENVAATESSPEGKDFWANLVSNWEREAYRAKDFGVRVVTVRTTLVLENGEGALAALVPYFLKGLGGYVRPGSQIFPWVHMDDEIGIITSAIENPNFSGPINSVGGNCTSRIFSESVGKALKKKSGLPIPGFIIKSLFGKASDLVLKSQLIKSEKIESLGYKIKFSDINIAMEDILKKKVN</sequence>
<dbReference type="AlphaFoldDB" id="A0A1N5WM61"/>
<feature type="domain" description="NAD-dependent epimerase/dehydratase" evidence="1">
    <location>
        <begin position="6"/>
        <end position="224"/>
    </location>
</feature>
<evidence type="ECO:0000313" key="3">
    <source>
        <dbReference type="EMBL" id="SIM85735.1"/>
    </source>
</evidence>
<gene>
    <name evidence="3" type="ORF">CSP5_1876</name>
</gene>
<proteinExistence type="predicted"/>
<dbReference type="InterPro" id="IPR001509">
    <property type="entry name" value="Epimerase_deHydtase"/>
</dbReference>
<protein>
    <submittedName>
        <fullName evidence="3">NAD dependent epimerase/dehydratase family enzyme</fullName>
    </submittedName>
</protein>
<dbReference type="Gene3D" id="3.40.50.720">
    <property type="entry name" value="NAD(P)-binding Rossmann-like Domain"/>
    <property type="match status" value="1"/>
</dbReference>
<evidence type="ECO:0000259" key="1">
    <source>
        <dbReference type="Pfam" id="PF01370"/>
    </source>
</evidence>
<dbReference type="EMBL" id="LT671858">
    <property type="protein sequence ID" value="SIM85735.1"/>
    <property type="molecule type" value="Genomic_DNA"/>
</dbReference>
<dbReference type="Pfam" id="PF01370">
    <property type="entry name" value="Epimerase"/>
    <property type="match status" value="1"/>
</dbReference>
<dbReference type="SUPFAM" id="SSF51735">
    <property type="entry name" value="NAD(P)-binding Rossmann-fold domains"/>
    <property type="match status" value="1"/>
</dbReference>
<evidence type="ECO:0000259" key="2">
    <source>
        <dbReference type="Pfam" id="PF08338"/>
    </source>
</evidence>
<name>A0A1N5WM61_9ARCH</name>
<dbReference type="RefSeq" id="WP_148690202.1">
    <property type="nucleotide sequence ID" value="NZ_LT671858.1"/>
</dbReference>
<feature type="domain" description="DUF1731" evidence="2">
    <location>
        <begin position="256"/>
        <end position="302"/>
    </location>
</feature>
<dbReference type="PANTHER" id="PTHR11092">
    <property type="entry name" value="SUGAR NUCLEOTIDE EPIMERASE RELATED"/>
    <property type="match status" value="1"/>
</dbReference>
<reference evidence="3 4" key="1">
    <citation type="submission" date="2016-04" db="EMBL/GenBank/DDBJ databases">
        <authorList>
            <person name="Evans L.H."/>
            <person name="Alamgir A."/>
            <person name="Owens N."/>
            <person name="Weber N.D."/>
            <person name="Virtaneva K."/>
            <person name="Barbian K."/>
            <person name="Babar A."/>
            <person name="Rosenke K."/>
        </authorList>
    </citation>
    <scope>NUCLEOTIDE SEQUENCE [LARGE SCALE GENOMIC DNA]</scope>
    <source>
        <strain evidence="4">S5(T) (JCM 30642 \VKM B-2941)</strain>
    </source>
</reference>
<organism evidence="3 4">
    <name type="scientific">Cuniculiplasma divulgatum</name>
    <dbReference type="NCBI Taxonomy" id="1673428"/>
    <lineage>
        <taxon>Archaea</taxon>
        <taxon>Methanobacteriati</taxon>
        <taxon>Thermoplasmatota</taxon>
        <taxon>Thermoplasmata</taxon>
        <taxon>Thermoplasmatales</taxon>
        <taxon>Cuniculiplasmataceae</taxon>
        <taxon>Cuniculiplasma</taxon>
    </lineage>
</organism>
<dbReference type="Proteomes" id="UP000195607">
    <property type="component" value="Chromosome I"/>
</dbReference>
<dbReference type="PANTHER" id="PTHR11092:SF0">
    <property type="entry name" value="EPIMERASE FAMILY PROTEIN SDR39U1"/>
    <property type="match status" value="1"/>
</dbReference>
<dbReference type="NCBIfam" id="TIGR01777">
    <property type="entry name" value="yfcH"/>
    <property type="match status" value="1"/>
</dbReference>
<evidence type="ECO:0000313" key="4">
    <source>
        <dbReference type="Proteomes" id="UP000195607"/>
    </source>
</evidence>
<dbReference type="InterPro" id="IPR010099">
    <property type="entry name" value="SDR39U1"/>
</dbReference>
<dbReference type="InterPro" id="IPR013549">
    <property type="entry name" value="DUF1731"/>
</dbReference>